<gene>
    <name evidence="14" type="primary">BST1_1</name>
    <name evidence="14" type="ORF">BGZ80_003633</name>
</gene>
<dbReference type="Pfam" id="PF25140">
    <property type="entry name" value="PGAP1_TMD"/>
    <property type="match status" value="1"/>
</dbReference>
<comment type="caution">
    <text evidence="14">The sequence shown here is derived from an EMBL/GenBank/DDBJ whole genome shotgun (WGS) entry which is preliminary data.</text>
</comment>
<feature type="compositionally biased region" description="Polar residues" evidence="11">
    <location>
        <begin position="103"/>
        <end position="113"/>
    </location>
</feature>
<dbReference type="EMBL" id="JAAAID010001977">
    <property type="protein sequence ID" value="KAG0008264.1"/>
    <property type="molecule type" value="Genomic_DNA"/>
</dbReference>
<evidence type="ECO:0000256" key="4">
    <source>
        <dbReference type="ARBA" id="ARBA00022692"/>
    </source>
</evidence>
<comment type="similarity">
    <text evidence="2 10">Belongs to the GPI inositol-deacylase family.</text>
</comment>
<keyword evidence="5 10" id="KW-0378">Hydrolase</keyword>
<feature type="compositionally biased region" description="Low complexity" evidence="11">
    <location>
        <begin position="154"/>
        <end position="188"/>
    </location>
</feature>
<dbReference type="Pfam" id="PF07819">
    <property type="entry name" value="PGAP1"/>
    <property type="match status" value="1"/>
</dbReference>
<evidence type="ECO:0000259" key="13">
    <source>
        <dbReference type="Pfam" id="PF25140"/>
    </source>
</evidence>
<dbReference type="PANTHER" id="PTHR15495">
    <property type="entry name" value="NEGATIVE REGULATOR OF VESICLE FORMATION-RELATED"/>
    <property type="match status" value="1"/>
</dbReference>
<dbReference type="Pfam" id="PF25141">
    <property type="entry name" value="PGAP1_2nd"/>
    <property type="match status" value="1"/>
</dbReference>
<evidence type="ECO:0000256" key="7">
    <source>
        <dbReference type="ARBA" id="ARBA00022927"/>
    </source>
</evidence>
<accession>A0A9P6MNL0</accession>
<feature type="compositionally biased region" description="Polar residues" evidence="11">
    <location>
        <begin position="121"/>
        <end position="135"/>
    </location>
</feature>
<dbReference type="InterPro" id="IPR012908">
    <property type="entry name" value="PGAP1-ab_dom-like"/>
</dbReference>
<dbReference type="EC" id="3.1.-.-" evidence="10"/>
<evidence type="ECO:0000256" key="1">
    <source>
        <dbReference type="ARBA" id="ARBA00004477"/>
    </source>
</evidence>
<feature type="region of interest" description="Disordered" evidence="11">
    <location>
        <begin position="39"/>
        <end position="230"/>
    </location>
</feature>
<dbReference type="Proteomes" id="UP000703661">
    <property type="component" value="Unassembled WGS sequence"/>
</dbReference>
<evidence type="ECO:0000256" key="8">
    <source>
        <dbReference type="ARBA" id="ARBA00022989"/>
    </source>
</evidence>
<evidence type="ECO:0000256" key="5">
    <source>
        <dbReference type="ARBA" id="ARBA00022801"/>
    </source>
</evidence>
<comment type="subcellular location">
    <subcellularLocation>
        <location evidence="1">Endoplasmic reticulum membrane</location>
        <topology evidence="1">Multi-pass membrane protein</topology>
    </subcellularLocation>
</comment>
<dbReference type="GO" id="GO:0006888">
    <property type="term" value="P:endoplasmic reticulum to Golgi vesicle-mediated transport"/>
    <property type="evidence" value="ECO:0007669"/>
    <property type="project" value="TreeGrafter"/>
</dbReference>
<feature type="transmembrane region" description="Helical" evidence="10">
    <location>
        <begin position="926"/>
        <end position="946"/>
    </location>
</feature>
<dbReference type="PANTHER" id="PTHR15495:SF7">
    <property type="entry name" value="GPI INOSITOL-DEACYLASE"/>
    <property type="match status" value="1"/>
</dbReference>
<evidence type="ECO:0000259" key="12">
    <source>
        <dbReference type="Pfam" id="PF07819"/>
    </source>
</evidence>
<dbReference type="GO" id="GO:0050185">
    <property type="term" value="F:phosphatidylinositol deacylase activity"/>
    <property type="evidence" value="ECO:0007669"/>
    <property type="project" value="TreeGrafter"/>
</dbReference>
<evidence type="ECO:0000313" key="15">
    <source>
        <dbReference type="Proteomes" id="UP000703661"/>
    </source>
</evidence>
<dbReference type="InterPro" id="IPR029058">
    <property type="entry name" value="AB_hydrolase_fold"/>
</dbReference>
<feature type="domain" description="GPI inositol-deacylase transmembrane" evidence="13">
    <location>
        <begin position="1050"/>
        <end position="1094"/>
    </location>
</feature>
<dbReference type="GO" id="GO:0015031">
    <property type="term" value="P:protein transport"/>
    <property type="evidence" value="ECO:0007669"/>
    <property type="project" value="UniProtKB-KW"/>
</dbReference>
<dbReference type="InterPro" id="IPR056824">
    <property type="entry name" value="PGAP1_TMD"/>
</dbReference>
<feature type="transmembrane region" description="Helical" evidence="10">
    <location>
        <begin position="1063"/>
        <end position="1086"/>
    </location>
</feature>
<keyword evidence="9 10" id="KW-0472">Membrane</keyword>
<name>A0A9P6MNL0_9FUNG</name>
<feature type="compositionally biased region" description="Basic and acidic residues" evidence="11">
    <location>
        <begin position="189"/>
        <end position="203"/>
    </location>
</feature>
<sequence length="1120" mass="124636">MQSTFINISDLNEHVHVDDNDSIRPYHLLLSMNHDDDIHLPNGDQSDQHRLNGRIHPSQPKSDLVLDDLDLQQQQQQGEALSHTKTSQSVRNHHCKDHPPNTEPNGSSQTNQPRRSERLRNSNGYSKQQGSSNQYQHHERKPSLPTKRLSASIQSNGSSPTSNTSTPTSPSQYSLPYSHSHSSRSMGSTDKEQGDGKPGKHDYTSASASASGPASGRSRTRSKSHPELPNIPLMKACQSSSFGCSYSMAIVLFASLSLLGCIFHSNFYHQVDPNICQYTYMQPRYFRLLGFDRERTAFAGKYGLLLFRDQTDYKLQLPASMLSEYSNSVYAVDKEAKIQPMGIPALFIPGNAGSAKQMRSIAKEASKYYYENLVDAQRNVKSTSRPIDFFTVDFNEEFSALHGHSLLEQAHFLNDAIAYILSLYDDSRNLDPSLPKPTSVLIVGHSMGGIVARTLFTMSNYKPGSVKAILTAATPHLVPPVTLDFEISNIYDRIESFWSRGFQGPDAPLNNVSLVSVAGGNLDIIVNGESGNIHNIVPQSHGFTVFTSSIPHAWVGSDHVAILWCNQIAIALGKTLIDIVDSSYPEQVKPLEERMRIFRNRLLTGVEDHLEHVSNSKVEEIIDVSETDHTFINSESVLAYPFKNRAATQDESDRPHLYITPLPQNRSIDTLNILTDHLLGQESRLDVLVCKDVSSDTNAPTSPSSSSPVPNQLSCLHNALTVIPVPASPINSPSPTHTTRYNRGQEFRFVTQKLEELNDAQYIVILDRGRSISEPGFLIAEFAAEAETIVTSETTTRGLLNNGFRVHGFPERPSLVSTLRLPNIDNSLLTYTLTVDRPGCHVPVRFSPMMRQSSWAMNEDRYSVDVTSKKNGLDINFHGDIPYFERVQLPGRKGIEFRFWMDPTCPVPLSINLQVDRYGSMGKVVIRYRMVVLVFTFLAVVLTLRAQFKAFNKGQPFIPFGVMLTQLIKTTFWKFSILLAVIAFVQSLQAKTSVIFESPTTSGVTSLHHGGNAADEIIQGSAGTRTTSWNAYDEMIQKRIARSESWFSSFRFGDALLGSNDTFFWFLAPLFFQISVGIVILIWLALNGLVRATAIGLTFVAKRGGRYVLGKAIGNILSKR</sequence>
<keyword evidence="8 10" id="KW-1133">Transmembrane helix</keyword>
<keyword evidence="4 10" id="KW-0812">Transmembrane</keyword>
<organism evidence="14 15">
    <name type="scientific">Entomortierella chlamydospora</name>
    <dbReference type="NCBI Taxonomy" id="101097"/>
    <lineage>
        <taxon>Eukaryota</taxon>
        <taxon>Fungi</taxon>
        <taxon>Fungi incertae sedis</taxon>
        <taxon>Mucoromycota</taxon>
        <taxon>Mortierellomycotina</taxon>
        <taxon>Mortierellomycetes</taxon>
        <taxon>Mortierellales</taxon>
        <taxon>Mortierellaceae</taxon>
        <taxon>Entomortierella</taxon>
    </lineage>
</organism>
<dbReference type="AlphaFoldDB" id="A0A9P6MNL0"/>
<evidence type="ECO:0000256" key="3">
    <source>
        <dbReference type="ARBA" id="ARBA00022448"/>
    </source>
</evidence>
<feature type="domain" description="GPI inositol-deacylase PGAP1-like alpha/beta" evidence="12">
    <location>
        <begin position="340"/>
        <end position="578"/>
    </location>
</feature>
<dbReference type="SUPFAM" id="SSF53474">
    <property type="entry name" value="alpha/beta-Hydrolases"/>
    <property type="match status" value="1"/>
</dbReference>
<evidence type="ECO:0000256" key="6">
    <source>
        <dbReference type="ARBA" id="ARBA00022824"/>
    </source>
</evidence>
<keyword evidence="15" id="KW-1185">Reference proteome</keyword>
<dbReference type="InterPro" id="IPR039529">
    <property type="entry name" value="PGAP1/BST1"/>
</dbReference>
<keyword evidence="3 10" id="KW-0813">Transport</keyword>
<reference evidence="14" key="1">
    <citation type="journal article" date="2020" name="Fungal Divers.">
        <title>Resolving the Mortierellaceae phylogeny through synthesis of multi-gene phylogenetics and phylogenomics.</title>
        <authorList>
            <person name="Vandepol N."/>
            <person name="Liber J."/>
            <person name="Desiro A."/>
            <person name="Na H."/>
            <person name="Kennedy M."/>
            <person name="Barry K."/>
            <person name="Grigoriev I.V."/>
            <person name="Miller A.N."/>
            <person name="O'Donnell K."/>
            <person name="Stajich J.E."/>
            <person name="Bonito G."/>
        </authorList>
    </citation>
    <scope>NUCLEOTIDE SEQUENCE</scope>
    <source>
        <strain evidence="14">NRRL 2769</strain>
    </source>
</reference>
<dbReference type="GO" id="GO:0006505">
    <property type="term" value="P:GPI anchor metabolic process"/>
    <property type="evidence" value="ECO:0007669"/>
    <property type="project" value="TreeGrafter"/>
</dbReference>
<feature type="transmembrane region" description="Helical" evidence="10">
    <location>
        <begin position="967"/>
        <end position="988"/>
    </location>
</feature>
<evidence type="ECO:0000256" key="2">
    <source>
        <dbReference type="ARBA" id="ARBA00006931"/>
    </source>
</evidence>
<dbReference type="GO" id="GO:0005789">
    <property type="term" value="C:endoplasmic reticulum membrane"/>
    <property type="evidence" value="ECO:0007669"/>
    <property type="project" value="UniProtKB-SubCell"/>
</dbReference>
<keyword evidence="6 10" id="KW-0256">Endoplasmic reticulum</keyword>
<dbReference type="Gene3D" id="3.40.50.1820">
    <property type="entry name" value="alpha/beta hydrolase"/>
    <property type="match status" value="1"/>
</dbReference>
<evidence type="ECO:0000256" key="11">
    <source>
        <dbReference type="SAM" id="MobiDB-lite"/>
    </source>
</evidence>
<feature type="compositionally biased region" description="Low complexity" evidence="11">
    <location>
        <begin position="204"/>
        <end position="217"/>
    </location>
</feature>
<proteinExistence type="inferred from homology"/>
<comment type="caution">
    <text evidence="10">Lacks conserved residue(s) required for the propagation of feature annotation.</text>
</comment>
<keyword evidence="7 10" id="KW-0653">Protein transport</keyword>
<protein>
    <recommendedName>
        <fullName evidence="10">GPI inositol-deacylase</fullName>
        <ecNumber evidence="10">3.1.-.-</ecNumber>
    </recommendedName>
</protein>
<evidence type="ECO:0000256" key="10">
    <source>
        <dbReference type="RuleBase" id="RU365011"/>
    </source>
</evidence>
<evidence type="ECO:0000313" key="14">
    <source>
        <dbReference type="EMBL" id="KAG0008264.1"/>
    </source>
</evidence>
<evidence type="ECO:0000256" key="9">
    <source>
        <dbReference type="ARBA" id="ARBA00023136"/>
    </source>
</evidence>
<comment type="function">
    <text evidence="10">Involved in inositol deacylation of GPI-anchored proteins which plays important roles in the quality control and ER-associated degradation of GPI-anchored proteins.</text>
</comment>